<comment type="caution">
    <text evidence="1">The sequence shown here is derived from an EMBL/GenBank/DDBJ whole genome shotgun (WGS) entry which is preliminary data.</text>
</comment>
<dbReference type="AlphaFoldDB" id="X0ZGK0"/>
<protein>
    <submittedName>
        <fullName evidence="1">Uncharacterized protein</fullName>
    </submittedName>
</protein>
<proteinExistence type="predicted"/>
<organism evidence="1">
    <name type="scientific">marine sediment metagenome</name>
    <dbReference type="NCBI Taxonomy" id="412755"/>
    <lineage>
        <taxon>unclassified sequences</taxon>
        <taxon>metagenomes</taxon>
        <taxon>ecological metagenomes</taxon>
    </lineage>
</organism>
<name>X0ZGK0_9ZZZZ</name>
<accession>X0ZGK0</accession>
<dbReference type="EMBL" id="BART01008883">
    <property type="protein sequence ID" value="GAG59448.1"/>
    <property type="molecule type" value="Genomic_DNA"/>
</dbReference>
<sequence>KLLKTKLPNESFLDRRIKVIHEGAYALFPLIDDVEKVKVLIREISNLLNFELVSAEGIPEVTYQYRSIKEALVGELPENILESTTSPAVIITLIFSPSVIFFFRNGFRS</sequence>
<feature type="non-terminal residue" evidence="1">
    <location>
        <position position="1"/>
    </location>
</feature>
<reference evidence="1" key="1">
    <citation type="journal article" date="2014" name="Front. Microbiol.">
        <title>High frequency of phylogenetically diverse reductive dehalogenase-homologous genes in deep subseafloor sedimentary metagenomes.</title>
        <authorList>
            <person name="Kawai M."/>
            <person name="Futagami T."/>
            <person name="Toyoda A."/>
            <person name="Takaki Y."/>
            <person name="Nishi S."/>
            <person name="Hori S."/>
            <person name="Arai W."/>
            <person name="Tsubouchi T."/>
            <person name="Morono Y."/>
            <person name="Uchiyama I."/>
            <person name="Ito T."/>
            <person name="Fujiyama A."/>
            <person name="Inagaki F."/>
            <person name="Takami H."/>
        </authorList>
    </citation>
    <scope>NUCLEOTIDE SEQUENCE</scope>
    <source>
        <strain evidence="1">Expedition CK06-06</strain>
    </source>
</reference>
<evidence type="ECO:0000313" key="1">
    <source>
        <dbReference type="EMBL" id="GAG59448.1"/>
    </source>
</evidence>
<gene>
    <name evidence="1" type="ORF">S01H4_19854</name>
</gene>